<reference evidence="10" key="1">
    <citation type="submission" date="2010-06" db="EMBL/GenBank/DDBJ databases">
        <authorList>
            <person name="Jiang H."/>
            <person name="Abraham K."/>
            <person name="Ali S."/>
            <person name="Alsbrooks S.L."/>
            <person name="Anim B.N."/>
            <person name="Anosike U.S."/>
            <person name="Attaway T."/>
            <person name="Bandaranaike D.P."/>
            <person name="Battles P.K."/>
            <person name="Bell S.N."/>
            <person name="Bell A.V."/>
            <person name="Beltran B."/>
            <person name="Bickham C."/>
            <person name="Bustamante Y."/>
            <person name="Caleb T."/>
            <person name="Canada A."/>
            <person name="Cardenas V."/>
            <person name="Carter K."/>
            <person name="Chacko J."/>
            <person name="Chandrabose M.N."/>
            <person name="Chavez D."/>
            <person name="Chavez A."/>
            <person name="Chen L."/>
            <person name="Chu H.-S."/>
            <person name="Claassen K.J."/>
            <person name="Cockrell R."/>
            <person name="Collins M."/>
            <person name="Cooper J.A."/>
            <person name="Cree A."/>
            <person name="Curry S.M."/>
            <person name="Da Y."/>
            <person name="Dao M.D."/>
            <person name="Das B."/>
            <person name="Davila M.-L."/>
            <person name="Davy-Carroll L."/>
            <person name="Denson S."/>
            <person name="Dinh H."/>
            <person name="Ebong V.E."/>
            <person name="Edwards J.R."/>
            <person name="Egan A."/>
            <person name="El-Daye J."/>
            <person name="Escobedo L."/>
            <person name="Fernandez S."/>
            <person name="Fernando P.R."/>
            <person name="Flagg N."/>
            <person name="Forbes L.D."/>
            <person name="Fowler R.G."/>
            <person name="Fu Q."/>
            <person name="Gabisi R.A."/>
            <person name="Ganer J."/>
            <person name="Garbino Pronczuk A."/>
            <person name="Garcia R.M."/>
            <person name="Garner T."/>
            <person name="Garrett T.E."/>
            <person name="Gonzalez D.A."/>
            <person name="Hamid H."/>
            <person name="Hawkins E.S."/>
            <person name="Hirani K."/>
            <person name="Hogues M.E."/>
            <person name="Hollins B."/>
            <person name="Hsiao C.-H."/>
            <person name="Jabil R."/>
            <person name="James M.L."/>
            <person name="Jhangiani S.N."/>
            <person name="Johnson B."/>
            <person name="Johnson Q."/>
            <person name="Joshi V."/>
            <person name="Kalu J.B."/>
            <person name="Kam C."/>
            <person name="Kashfia A."/>
            <person name="Keebler J."/>
            <person name="Kisamo H."/>
            <person name="Kovar C.L."/>
            <person name="Lago L.A."/>
            <person name="Lai C.-Y."/>
            <person name="Laidlaw J."/>
            <person name="Lara F."/>
            <person name="Le T.-K."/>
            <person name="Lee S.L."/>
            <person name="Legall F.H."/>
            <person name="Lemon S.J."/>
            <person name="Lewis L.R."/>
            <person name="Li B."/>
            <person name="Liu Y."/>
            <person name="Liu Y.-S."/>
            <person name="Lopez J."/>
            <person name="Lozado R.J."/>
            <person name="Lu J."/>
            <person name="Madu R.C."/>
            <person name="Maheshwari M."/>
            <person name="Maheshwari R."/>
            <person name="Malloy K."/>
            <person name="Martinez E."/>
            <person name="Mathew T."/>
            <person name="Mercado I.C."/>
            <person name="Mercado C."/>
            <person name="Meyer B."/>
            <person name="Montgomery K."/>
            <person name="Morgan M.B."/>
            <person name="Munidasa M."/>
            <person name="Nazareth L.V."/>
            <person name="Nelson J."/>
            <person name="Ng B.M."/>
            <person name="Nguyen N.B."/>
            <person name="Nguyen P.Q."/>
            <person name="Nguyen T."/>
            <person name="Obregon M."/>
            <person name="Okwuonu G.O."/>
            <person name="Onwere C.G."/>
            <person name="Orozco G."/>
            <person name="Parra A."/>
            <person name="Patel S."/>
            <person name="Patil S."/>
            <person name="Perez A."/>
            <person name="Perez Y."/>
            <person name="Pham C."/>
            <person name="Primus E.L."/>
            <person name="Pu L.-L."/>
            <person name="Puazo M."/>
            <person name="Qin X."/>
            <person name="Quiroz J.B."/>
            <person name="Reese J."/>
            <person name="Richards S."/>
            <person name="Rives C.M."/>
            <person name="Robberts R."/>
            <person name="Ruiz S.J."/>
            <person name="Ruiz M.J."/>
            <person name="Santibanez J."/>
            <person name="Schneider B.W."/>
            <person name="Sisson I."/>
            <person name="Smith M."/>
            <person name="Sodergren E."/>
            <person name="Song X.-Z."/>
            <person name="Song B.B."/>
            <person name="Summersgill H."/>
            <person name="Thelus R."/>
            <person name="Thornton R.D."/>
            <person name="Trejos Z.Y."/>
            <person name="Usmani K."/>
            <person name="Vattathil S."/>
            <person name="Villasana D."/>
            <person name="Walker D.L."/>
            <person name="Wang S."/>
            <person name="Wang K."/>
            <person name="White C.S."/>
            <person name="Williams A.C."/>
            <person name="Williamson J."/>
            <person name="Wilson K."/>
            <person name="Woghiren I.O."/>
            <person name="Woodworth J.R."/>
            <person name="Worley K.C."/>
            <person name="Wright R.A."/>
            <person name="Wu W."/>
            <person name="Young L."/>
            <person name="Zhang L."/>
            <person name="Zhang J."/>
            <person name="Zhu Y."/>
            <person name="Muzny D.M."/>
            <person name="Weinstock G."/>
            <person name="Gibbs R.A."/>
        </authorList>
    </citation>
    <scope>NUCLEOTIDE SEQUENCE [LARGE SCALE GENOMIC DNA]</scope>
    <source>
        <strain evidence="10">LSR1</strain>
    </source>
</reference>
<evidence type="ECO:0000256" key="5">
    <source>
        <dbReference type="ARBA" id="ARBA00022786"/>
    </source>
</evidence>
<dbReference type="RefSeq" id="XP_029346156.1">
    <property type="nucleotide sequence ID" value="XM_029490296.1"/>
</dbReference>
<dbReference type="SMART" id="SM00612">
    <property type="entry name" value="Kelch"/>
    <property type="match status" value="6"/>
</dbReference>
<sequence>MQNTKQIPEPNRCEPAVYEYKKSSYADIYDVLQSLRKDEFFCDIKLKTDDGVVIFGHKVVLASASPYFHAMFTNFSEKNQDLVVIKELDSSALHLLIDFIYSGKIIITESHVQVLLPAANLLQLEEVKEACCDFLQAQLCPTNIIGIIALADLHSCTKLLASSELYIQQHFSEVVEEEEFLLLSSEQIVKLISSDVLTVPSEEKIFESVVRWVKHDLDSRKQILPKLMEHVRLPLTSKDYILEKVLEEPLFKNCLECKDYVIEALHFHLLKSDELIAIPHNIRTKTRQPGGINNVILVAGGEGNGNEVLDTTEWYDPKLNQWQSGPKLITPHSGGGLAVVKDSNIVLYIGGFNNSRSICQSVYLLDLSSELPSWKPTVDMLIKRNYLGVGMINNRVYAVGGYDGKSYLNSAEVFDCRTQKWRLIPRMSSRRSGVGLGVLNDLLFAVGGFDGISQQRLKSVECYDPGLDKWTPIAEMSLGRSSVGLGVLDGTLYAVGGHDGFNVHRSVEAYRPSTGVWTTVADMHLCRRGAGVAVLDGLLYVVGGSDGSSVLDSVECYNPNTNTWTMVTASMNVPRNCAGVVAIESPRHFKTSWYS</sequence>
<keyword evidence="3" id="KW-0880">Kelch repeat</keyword>
<dbReference type="InterPro" id="IPR011333">
    <property type="entry name" value="SKP1/BTB/POZ_sf"/>
</dbReference>
<dbReference type="PRINTS" id="PR00501">
    <property type="entry name" value="KELCHREPEAT"/>
</dbReference>
<dbReference type="FunFam" id="1.25.40.420:FF:000001">
    <property type="entry name" value="Kelch-like family member 12"/>
    <property type="match status" value="1"/>
</dbReference>
<evidence type="ECO:0000256" key="1">
    <source>
        <dbReference type="ARBA" id="ARBA00004906"/>
    </source>
</evidence>
<keyword evidence="10" id="KW-1185">Reference proteome</keyword>
<proteinExistence type="predicted"/>
<evidence type="ECO:0000256" key="2">
    <source>
        <dbReference type="ARBA" id="ARBA00013699"/>
    </source>
</evidence>
<evidence type="ECO:0000313" key="9">
    <source>
        <dbReference type="EnsemblMetazoa" id="XP_029346156.1"/>
    </source>
</evidence>
<dbReference type="Pfam" id="PF00651">
    <property type="entry name" value="BTB"/>
    <property type="match status" value="1"/>
</dbReference>
<name>A0A8R2NR59_ACYPI</name>
<comment type="pathway">
    <text evidence="1">Protein modification; protein ubiquitination.</text>
</comment>
<evidence type="ECO:0000256" key="3">
    <source>
        <dbReference type="ARBA" id="ARBA00022441"/>
    </source>
</evidence>
<dbReference type="SUPFAM" id="SSF50965">
    <property type="entry name" value="Galactose oxidase, central domain"/>
    <property type="match status" value="1"/>
</dbReference>
<protein>
    <recommendedName>
        <fullName evidence="2">Kelch-like protein diablo</fullName>
    </recommendedName>
</protein>
<feature type="domain" description="BTB" evidence="8">
    <location>
        <begin position="42"/>
        <end position="109"/>
    </location>
</feature>
<dbReference type="InterPro" id="IPR011705">
    <property type="entry name" value="BACK"/>
</dbReference>
<dbReference type="GO" id="GO:0003779">
    <property type="term" value="F:actin binding"/>
    <property type="evidence" value="ECO:0007669"/>
    <property type="project" value="UniProtKB-KW"/>
</dbReference>
<dbReference type="InterPro" id="IPR015915">
    <property type="entry name" value="Kelch-typ_b-propeller"/>
</dbReference>
<dbReference type="Gene3D" id="2.120.10.80">
    <property type="entry name" value="Kelch-type beta propeller"/>
    <property type="match status" value="2"/>
</dbReference>
<accession>A0A8R2NR59</accession>
<dbReference type="OrthoDB" id="8185403at2759"/>
<dbReference type="InterPro" id="IPR006652">
    <property type="entry name" value="Kelch_1"/>
</dbReference>
<dbReference type="InterPro" id="IPR017096">
    <property type="entry name" value="BTB-kelch_protein"/>
</dbReference>
<comment type="function">
    <text evidence="7">Probable substrate-specific adapter of an E3 ubiquitin-protein ligase complex which mediates the ubiquitination and subsequent proteasomal degradation of target proteins. May have a role in synapse differentiation and growth.</text>
</comment>
<dbReference type="Proteomes" id="UP000007819">
    <property type="component" value="Chromosome A2"/>
</dbReference>
<evidence type="ECO:0000259" key="8">
    <source>
        <dbReference type="PROSITE" id="PS50097"/>
    </source>
</evidence>
<dbReference type="SMART" id="SM00875">
    <property type="entry name" value="BACK"/>
    <property type="match status" value="1"/>
</dbReference>
<dbReference type="AlphaFoldDB" id="A0A8R2NR59"/>
<evidence type="ECO:0000256" key="6">
    <source>
        <dbReference type="ARBA" id="ARBA00023203"/>
    </source>
</evidence>
<dbReference type="SUPFAM" id="SSF117281">
    <property type="entry name" value="Kelch motif"/>
    <property type="match status" value="1"/>
</dbReference>
<keyword evidence="4" id="KW-0677">Repeat</keyword>
<keyword evidence="5" id="KW-0833">Ubl conjugation pathway</keyword>
<evidence type="ECO:0000313" key="10">
    <source>
        <dbReference type="Proteomes" id="UP000007819"/>
    </source>
</evidence>
<evidence type="ECO:0000256" key="7">
    <source>
        <dbReference type="ARBA" id="ARBA00043912"/>
    </source>
</evidence>
<dbReference type="InterPro" id="IPR000210">
    <property type="entry name" value="BTB/POZ_dom"/>
</dbReference>
<dbReference type="Gene3D" id="3.30.710.10">
    <property type="entry name" value="Potassium Channel Kv1.1, Chain A"/>
    <property type="match status" value="1"/>
</dbReference>
<dbReference type="GeneID" id="100161537"/>
<keyword evidence="6" id="KW-0009">Actin-binding</keyword>
<dbReference type="PANTHER" id="PTHR24412">
    <property type="entry name" value="KELCH PROTEIN"/>
    <property type="match status" value="1"/>
</dbReference>
<organism evidence="9 10">
    <name type="scientific">Acyrthosiphon pisum</name>
    <name type="common">Pea aphid</name>
    <dbReference type="NCBI Taxonomy" id="7029"/>
    <lineage>
        <taxon>Eukaryota</taxon>
        <taxon>Metazoa</taxon>
        <taxon>Ecdysozoa</taxon>
        <taxon>Arthropoda</taxon>
        <taxon>Hexapoda</taxon>
        <taxon>Insecta</taxon>
        <taxon>Pterygota</taxon>
        <taxon>Neoptera</taxon>
        <taxon>Paraneoptera</taxon>
        <taxon>Hemiptera</taxon>
        <taxon>Sternorrhyncha</taxon>
        <taxon>Aphidomorpha</taxon>
        <taxon>Aphidoidea</taxon>
        <taxon>Aphididae</taxon>
        <taxon>Macrosiphini</taxon>
        <taxon>Acyrthosiphon</taxon>
    </lineage>
</organism>
<dbReference type="InterPro" id="IPR011043">
    <property type="entry name" value="Gal_Oxase/kelch_b-propeller"/>
</dbReference>
<evidence type="ECO:0000256" key="4">
    <source>
        <dbReference type="ARBA" id="ARBA00022737"/>
    </source>
</evidence>
<dbReference type="SMART" id="SM00225">
    <property type="entry name" value="BTB"/>
    <property type="match status" value="1"/>
</dbReference>
<dbReference type="PIRSF" id="PIRSF037037">
    <property type="entry name" value="Kelch-like_protein_gigaxonin"/>
    <property type="match status" value="1"/>
</dbReference>
<dbReference type="PANTHER" id="PTHR24412:SF441">
    <property type="entry name" value="KELCH-LIKE PROTEIN 28"/>
    <property type="match status" value="1"/>
</dbReference>
<dbReference type="Pfam" id="PF07707">
    <property type="entry name" value="BACK"/>
    <property type="match status" value="1"/>
</dbReference>
<dbReference type="PROSITE" id="PS50097">
    <property type="entry name" value="BTB"/>
    <property type="match status" value="1"/>
</dbReference>
<dbReference type="KEGG" id="api:100161537"/>
<dbReference type="SUPFAM" id="SSF54695">
    <property type="entry name" value="POZ domain"/>
    <property type="match status" value="1"/>
</dbReference>
<dbReference type="Gene3D" id="1.25.40.420">
    <property type="match status" value="1"/>
</dbReference>
<dbReference type="Pfam" id="PF24681">
    <property type="entry name" value="Kelch_KLHDC2_KLHL20_DRC7"/>
    <property type="match status" value="1"/>
</dbReference>
<dbReference type="EnsemblMetazoa" id="XM_029490296.1">
    <property type="protein sequence ID" value="XP_029346156.1"/>
    <property type="gene ID" value="LOC100161537"/>
</dbReference>
<reference evidence="9" key="2">
    <citation type="submission" date="2022-06" db="UniProtKB">
        <authorList>
            <consortium name="EnsemblMetazoa"/>
        </authorList>
    </citation>
    <scope>IDENTIFICATION</scope>
</reference>
<dbReference type="Pfam" id="PF01344">
    <property type="entry name" value="Kelch_1"/>
    <property type="match status" value="1"/>
</dbReference>